<name>A0A8H5CUJ0_9AGAR</name>
<comment type="caution">
    <text evidence="2">The sequence shown here is derived from an EMBL/GenBank/DDBJ whole genome shotgun (WGS) entry which is preliminary data.</text>
</comment>
<sequence>MEGPSSHPLNPSVAEPDKESNLMEVDSPMNAWIAPLIEEWRSITSINGANVEIGIESLSQILHFPRPLSPSPHPESTLIKKHHELVCGSCPLPREVIQDARLCESDLVIMAMDMGQARMSHVDLDDAVDFFARGKESDITICSLFQIRDVLVSSENALSFPDFLKPRDGCVVHHTLPKHDSPWLHAYIPGGSITWPHIDTFTDSQYTAHFTGRKLWLFWPPTPENLKAVCLASFQGEGHQIDPRKAIESLTGLETLLVENDSRICWIMPPGTIHCVFTFSRIATHSGFNVNHFDLWKDAISPTEDILSLISSVKSNADTAAPEYLRDMMKSMQRWEQLISKCKKKGKGDLFKWVEKTKAALKKNMERRNVELD</sequence>
<organism evidence="2 3">
    <name type="scientific">Leucocoprinus leucothites</name>
    <dbReference type="NCBI Taxonomy" id="201217"/>
    <lineage>
        <taxon>Eukaryota</taxon>
        <taxon>Fungi</taxon>
        <taxon>Dikarya</taxon>
        <taxon>Basidiomycota</taxon>
        <taxon>Agaricomycotina</taxon>
        <taxon>Agaricomycetes</taxon>
        <taxon>Agaricomycetidae</taxon>
        <taxon>Agaricales</taxon>
        <taxon>Agaricineae</taxon>
        <taxon>Agaricaceae</taxon>
        <taxon>Leucocoprinus</taxon>
    </lineage>
</organism>
<accession>A0A8H5CUJ0</accession>
<evidence type="ECO:0000313" key="3">
    <source>
        <dbReference type="Proteomes" id="UP000559027"/>
    </source>
</evidence>
<dbReference type="Proteomes" id="UP000559027">
    <property type="component" value="Unassembled WGS sequence"/>
</dbReference>
<evidence type="ECO:0000259" key="1">
    <source>
        <dbReference type="PROSITE" id="PS51184"/>
    </source>
</evidence>
<proteinExistence type="predicted"/>
<protein>
    <recommendedName>
        <fullName evidence="1">JmjC domain-containing protein</fullName>
    </recommendedName>
</protein>
<evidence type="ECO:0000313" key="2">
    <source>
        <dbReference type="EMBL" id="KAF5348135.1"/>
    </source>
</evidence>
<dbReference type="InterPro" id="IPR003347">
    <property type="entry name" value="JmjC_dom"/>
</dbReference>
<dbReference type="EMBL" id="JAACJO010000021">
    <property type="protein sequence ID" value="KAF5348135.1"/>
    <property type="molecule type" value="Genomic_DNA"/>
</dbReference>
<keyword evidence="3" id="KW-1185">Reference proteome</keyword>
<dbReference type="PROSITE" id="PS51184">
    <property type="entry name" value="JMJC"/>
    <property type="match status" value="1"/>
</dbReference>
<reference evidence="2 3" key="1">
    <citation type="journal article" date="2020" name="ISME J.">
        <title>Uncovering the hidden diversity of litter-decomposition mechanisms in mushroom-forming fungi.</title>
        <authorList>
            <person name="Floudas D."/>
            <person name="Bentzer J."/>
            <person name="Ahren D."/>
            <person name="Johansson T."/>
            <person name="Persson P."/>
            <person name="Tunlid A."/>
        </authorList>
    </citation>
    <scope>NUCLEOTIDE SEQUENCE [LARGE SCALE GENOMIC DNA]</scope>
    <source>
        <strain evidence="2 3">CBS 146.42</strain>
    </source>
</reference>
<dbReference type="SUPFAM" id="SSF51197">
    <property type="entry name" value="Clavaminate synthase-like"/>
    <property type="match status" value="1"/>
</dbReference>
<dbReference type="Gene3D" id="2.60.120.650">
    <property type="entry name" value="Cupin"/>
    <property type="match status" value="1"/>
</dbReference>
<feature type="domain" description="JmjC" evidence="1">
    <location>
        <begin position="154"/>
        <end position="311"/>
    </location>
</feature>
<gene>
    <name evidence="2" type="ORF">D9756_010729</name>
</gene>
<dbReference type="OrthoDB" id="3020126at2759"/>
<dbReference type="AlphaFoldDB" id="A0A8H5CUJ0"/>